<organism evidence="1">
    <name type="scientific">Rhizophora mucronata</name>
    <name type="common">Asiatic mangrove</name>
    <dbReference type="NCBI Taxonomy" id="61149"/>
    <lineage>
        <taxon>Eukaryota</taxon>
        <taxon>Viridiplantae</taxon>
        <taxon>Streptophyta</taxon>
        <taxon>Embryophyta</taxon>
        <taxon>Tracheophyta</taxon>
        <taxon>Spermatophyta</taxon>
        <taxon>Magnoliopsida</taxon>
        <taxon>eudicotyledons</taxon>
        <taxon>Gunneridae</taxon>
        <taxon>Pentapetalae</taxon>
        <taxon>rosids</taxon>
        <taxon>fabids</taxon>
        <taxon>Malpighiales</taxon>
        <taxon>Rhizophoraceae</taxon>
        <taxon>Rhizophora</taxon>
    </lineage>
</organism>
<evidence type="ECO:0000313" key="1">
    <source>
        <dbReference type="EMBL" id="MBX69961.1"/>
    </source>
</evidence>
<dbReference type="EMBL" id="GGEC01089477">
    <property type="protein sequence ID" value="MBX69961.1"/>
    <property type="molecule type" value="Transcribed_RNA"/>
</dbReference>
<sequence>MNISSHKKRKKHQQLIGQRLIINPVIPMQLNFRKE</sequence>
<name>A0A2P2QSS1_RHIMU</name>
<accession>A0A2P2QSS1</accession>
<reference evidence="1" key="1">
    <citation type="submission" date="2018-02" db="EMBL/GenBank/DDBJ databases">
        <title>Rhizophora mucronata_Transcriptome.</title>
        <authorList>
            <person name="Meera S.P."/>
            <person name="Sreeshan A."/>
            <person name="Augustine A."/>
        </authorList>
    </citation>
    <scope>NUCLEOTIDE SEQUENCE</scope>
    <source>
        <tissue evidence="1">Leaf</tissue>
    </source>
</reference>
<protein>
    <submittedName>
        <fullName evidence="1">Uncharacterized protein</fullName>
    </submittedName>
</protein>
<proteinExistence type="predicted"/>
<dbReference type="AlphaFoldDB" id="A0A2P2QSS1"/>